<reference evidence="3" key="2">
    <citation type="submission" date="2020-04" db="EMBL/GenBank/DDBJ databases">
        <authorList>
            <consortium name="NCBI Genome Project"/>
        </authorList>
    </citation>
    <scope>NUCLEOTIDE SEQUENCE</scope>
    <source>
        <strain evidence="3">CBS 342.82</strain>
    </source>
</reference>
<keyword evidence="1" id="KW-0812">Transmembrane</keyword>
<feature type="transmembrane region" description="Helical" evidence="1">
    <location>
        <begin position="96"/>
        <end position="113"/>
    </location>
</feature>
<evidence type="ECO:0000313" key="3">
    <source>
        <dbReference type="RefSeq" id="XP_033458876.1"/>
    </source>
</evidence>
<keyword evidence="1" id="KW-1133">Transmembrane helix</keyword>
<feature type="transmembrane region" description="Helical" evidence="1">
    <location>
        <begin position="57"/>
        <end position="75"/>
    </location>
</feature>
<reference evidence="3" key="1">
    <citation type="submission" date="2020-01" db="EMBL/GenBank/DDBJ databases">
        <authorList>
            <consortium name="DOE Joint Genome Institute"/>
            <person name="Haridas S."/>
            <person name="Albert R."/>
            <person name="Binder M."/>
            <person name="Bloem J."/>
            <person name="Labutti K."/>
            <person name="Salamov A."/>
            <person name="Andreopoulos B."/>
            <person name="Baker S.E."/>
            <person name="Barry K."/>
            <person name="Bills G."/>
            <person name="Bluhm B.H."/>
            <person name="Cannon C."/>
            <person name="Castanera R."/>
            <person name="Culley D.E."/>
            <person name="Daum C."/>
            <person name="Ezra D."/>
            <person name="Gonzalez J.B."/>
            <person name="Henrissat B."/>
            <person name="Kuo A."/>
            <person name="Liang C."/>
            <person name="Lipzen A."/>
            <person name="Lutzoni F."/>
            <person name="Magnuson J."/>
            <person name="Mondo S."/>
            <person name="Nolan M."/>
            <person name="Ohm R."/>
            <person name="Pangilinan J."/>
            <person name="Park H.-J."/>
            <person name="Ramirez L."/>
            <person name="Alfaro M."/>
            <person name="Sun H."/>
            <person name="Tritt A."/>
            <person name="Yoshinaga Y."/>
            <person name="Zwiers L.-H."/>
            <person name="Turgeon B.G."/>
            <person name="Goodwin S.B."/>
            <person name="Spatafora J.W."/>
            <person name="Crous P.W."/>
            <person name="Grigoriev I.V."/>
        </authorList>
    </citation>
    <scope>NUCLEOTIDE SEQUENCE</scope>
    <source>
        <strain evidence="3">CBS 342.82</strain>
    </source>
</reference>
<evidence type="ECO:0000256" key="1">
    <source>
        <dbReference type="SAM" id="Phobius"/>
    </source>
</evidence>
<keyword evidence="2" id="KW-1185">Reference proteome</keyword>
<feature type="transmembrane region" description="Helical" evidence="1">
    <location>
        <begin position="12"/>
        <end position="37"/>
    </location>
</feature>
<dbReference type="OrthoDB" id="3650504at2759"/>
<gene>
    <name evidence="3" type="ORF">K489DRAFT_411250</name>
</gene>
<dbReference type="Proteomes" id="UP000504637">
    <property type="component" value="Unplaced"/>
</dbReference>
<reference evidence="3" key="3">
    <citation type="submission" date="2025-08" db="UniProtKB">
        <authorList>
            <consortium name="RefSeq"/>
        </authorList>
    </citation>
    <scope>IDENTIFICATION</scope>
    <source>
        <strain evidence="3">CBS 342.82</strain>
    </source>
</reference>
<organism evidence="3">
    <name type="scientific">Dissoconium aciculare CBS 342.82</name>
    <dbReference type="NCBI Taxonomy" id="1314786"/>
    <lineage>
        <taxon>Eukaryota</taxon>
        <taxon>Fungi</taxon>
        <taxon>Dikarya</taxon>
        <taxon>Ascomycota</taxon>
        <taxon>Pezizomycotina</taxon>
        <taxon>Dothideomycetes</taxon>
        <taxon>Dothideomycetidae</taxon>
        <taxon>Mycosphaerellales</taxon>
        <taxon>Dissoconiaceae</taxon>
        <taxon>Dissoconium</taxon>
    </lineage>
</organism>
<name>A0A6J3M1D2_9PEZI</name>
<evidence type="ECO:0000313" key="2">
    <source>
        <dbReference type="Proteomes" id="UP000504637"/>
    </source>
</evidence>
<dbReference type="GeneID" id="54365586"/>
<proteinExistence type="predicted"/>
<sequence>MPVETPEPQPLLANLGLVASVWNFFVFVIHPALAVVVLELSLLVPIPESLLAFEVRLYFAIGYLVFSMFAAWTTSEKIKVRLTKDRYIQRYTRNRMIDYGFNLAIVAAMYHNMQNSKGSLGNQSIHATFIFCGLWWILFVLSISIGPVIYFTARASSAEELNATIARRQIDW</sequence>
<keyword evidence="1" id="KW-0472">Membrane</keyword>
<dbReference type="AlphaFoldDB" id="A0A6J3M1D2"/>
<dbReference type="RefSeq" id="XP_033458876.1">
    <property type="nucleotide sequence ID" value="XM_033607787.1"/>
</dbReference>
<accession>A0A6J3M1D2</accession>
<protein>
    <submittedName>
        <fullName evidence="3">Uncharacterized protein</fullName>
    </submittedName>
</protein>
<feature type="transmembrane region" description="Helical" evidence="1">
    <location>
        <begin position="125"/>
        <end position="151"/>
    </location>
</feature>